<proteinExistence type="predicted"/>
<gene>
    <name evidence="1" type="ORF">SAMN02787118_11516</name>
</gene>
<protein>
    <submittedName>
        <fullName evidence="1">Uncharacterized protein</fullName>
    </submittedName>
</protein>
<dbReference type="EMBL" id="FONR01000015">
    <property type="protein sequence ID" value="SFG04025.1"/>
    <property type="molecule type" value="Genomic_DNA"/>
</dbReference>
<organism evidence="1 2">
    <name type="scientific">Streptomyces mirabilis</name>
    <dbReference type="NCBI Taxonomy" id="68239"/>
    <lineage>
        <taxon>Bacteria</taxon>
        <taxon>Bacillati</taxon>
        <taxon>Actinomycetota</taxon>
        <taxon>Actinomycetes</taxon>
        <taxon>Kitasatosporales</taxon>
        <taxon>Streptomycetaceae</taxon>
        <taxon>Streptomyces</taxon>
    </lineage>
</organism>
<reference evidence="1 2" key="1">
    <citation type="submission" date="2016-10" db="EMBL/GenBank/DDBJ databases">
        <authorList>
            <person name="de Groot N.N."/>
        </authorList>
    </citation>
    <scope>NUCLEOTIDE SEQUENCE [LARGE SCALE GENOMIC DNA]</scope>
    <source>
        <strain evidence="1 2">OK461</strain>
    </source>
</reference>
<accession>A0A1I2NJ69</accession>
<dbReference type="AlphaFoldDB" id="A0A1I2NJ69"/>
<evidence type="ECO:0000313" key="2">
    <source>
        <dbReference type="Proteomes" id="UP000181942"/>
    </source>
</evidence>
<dbReference type="Proteomes" id="UP000181942">
    <property type="component" value="Unassembled WGS sequence"/>
</dbReference>
<evidence type="ECO:0000313" key="1">
    <source>
        <dbReference type="EMBL" id="SFG04025.1"/>
    </source>
</evidence>
<sequence>MRIRGSFSAEPRILVVGHLDFIGRDRDAPKSILIERRSSIHF</sequence>
<name>A0A1I2NJ69_9ACTN</name>